<keyword evidence="3" id="KW-1185">Reference proteome</keyword>
<comment type="caution">
    <text evidence="2">The sequence shown here is derived from an EMBL/GenBank/DDBJ whole genome shotgun (WGS) entry which is preliminary data.</text>
</comment>
<dbReference type="Proteomes" id="UP001229716">
    <property type="component" value="Unassembled WGS sequence"/>
</dbReference>
<keyword evidence="1" id="KW-0472">Membrane</keyword>
<sequence>MWLDISSLKDFIPFGSAMFGAMIGGSFTYRISKEPKKRNEKKRLEAIFELESIMIQLIKQSDDMKNRIILCDEATGNVIEAKKELDEYCGVYSKNIIDIQSKCRSLAIYISPIVFNQVTSTFETISERYTFILNIRKKSENTNLYHKDIIDDMEIIIQELCNLNKFILKISREYSEYFLKTYIQKYKS</sequence>
<evidence type="ECO:0000313" key="3">
    <source>
        <dbReference type="Proteomes" id="UP001229716"/>
    </source>
</evidence>
<keyword evidence="1" id="KW-1133">Transmembrane helix</keyword>
<feature type="transmembrane region" description="Helical" evidence="1">
    <location>
        <begin position="12"/>
        <end position="32"/>
    </location>
</feature>
<accession>A0ABT7KVD0</accession>
<evidence type="ECO:0000256" key="1">
    <source>
        <dbReference type="SAM" id="Phobius"/>
    </source>
</evidence>
<keyword evidence="1" id="KW-0812">Transmembrane</keyword>
<name>A0ABT7KVD0_9BACI</name>
<organism evidence="2 3">
    <name type="scientific">Bacillus shihchuchen</name>
    <dbReference type="NCBI Taxonomy" id="3036942"/>
    <lineage>
        <taxon>Bacteria</taxon>
        <taxon>Bacillati</taxon>
        <taxon>Bacillota</taxon>
        <taxon>Bacilli</taxon>
        <taxon>Bacillales</taxon>
        <taxon>Bacillaceae</taxon>
        <taxon>Bacillus</taxon>
        <taxon>Bacillus cereus group</taxon>
    </lineage>
</organism>
<protein>
    <submittedName>
        <fullName evidence="2">Uncharacterized protein</fullName>
    </submittedName>
</protein>
<gene>
    <name evidence="2" type="ORF">P6F46_13990</name>
</gene>
<proteinExistence type="predicted"/>
<reference evidence="2 3" key="1">
    <citation type="journal article" date="2023" name="Int. J. Mol. Sci.">
        <title>Pathogenicity and Genomic Characterization of a Novel Genospecies, Bacillus shihchuchen, of the Bacillus cereus Group Isolated from Chinese Softshell Turtle (Pelodiscus sinensis).</title>
        <authorList>
            <person name="Cheng L.W."/>
            <person name="Byadgi O.V."/>
            <person name="Tsai C.E."/>
            <person name="Wang P.C."/>
            <person name="Chen S.C."/>
        </authorList>
    </citation>
    <scope>NUCLEOTIDE SEQUENCE [LARGE SCALE GENOMIC DNA]</scope>
    <source>
        <strain evidence="2 3">QF108-045</strain>
    </source>
</reference>
<dbReference type="EMBL" id="JASWHZ010000001">
    <property type="protein sequence ID" value="MDL2418090.1"/>
    <property type="molecule type" value="Genomic_DNA"/>
</dbReference>
<evidence type="ECO:0000313" key="2">
    <source>
        <dbReference type="EMBL" id="MDL2418090.1"/>
    </source>
</evidence>